<organism evidence="6 7">
    <name type="scientific">Phytopseudomonas seleniipraecipitans</name>
    <dbReference type="NCBI Taxonomy" id="640205"/>
    <lineage>
        <taxon>Bacteria</taxon>
        <taxon>Pseudomonadati</taxon>
        <taxon>Pseudomonadota</taxon>
        <taxon>Gammaproteobacteria</taxon>
        <taxon>Pseudomonadales</taxon>
        <taxon>Pseudomonadaceae</taxon>
        <taxon>Phytopseudomonas</taxon>
    </lineage>
</organism>
<evidence type="ECO:0000313" key="7">
    <source>
        <dbReference type="Proteomes" id="UP000243378"/>
    </source>
</evidence>
<dbReference type="InterPro" id="IPR036390">
    <property type="entry name" value="WH_DNA-bd_sf"/>
</dbReference>
<dbReference type="GO" id="GO:0003700">
    <property type="term" value="F:DNA-binding transcription factor activity"/>
    <property type="evidence" value="ECO:0007669"/>
    <property type="project" value="TreeGrafter"/>
</dbReference>
<keyword evidence="2" id="KW-0238">DNA-binding</keyword>
<evidence type="ECO:0000313" key="6">
    <source>
        <dbReference type="EMBL" id="SDF82738.1"/>
    </source>
</evidence>
<dbReference type="AlphaFoldDB" id="A0A1G7P8X2"/>
<dbReference type="InterPro" id="IPR036388">
    <property type="entry name" value="WH-like_DNA-bd_sf"/>
</dbReference>
<reference evidence="6 7" key="1">
    <citation type="submission" date="2016-10" db="EMBL/GenBank/DDBJ databases">
        <authorList>
            <person name="de Groot N.N."/>
        </authorList>
    </citation>
    <scope>NUCLEOTIDE SEQUENCE [LARGE SCALE GENOMIC DNA]</scope>
    <source>
        <strain evidence="6 7">LMG 25475</strain>
    </source>
</reference>
<dbReference type="InterPro" id="IPR050397">
    <property type="entry name" value="Env_Response_Regulators"/>
</dbReference>
<dbReference type="PANTHER" id="PTHR24567">
    <property type="entry name" value="CRP FAMILY TRANSCRIPTIONAL REGULATORY PROTEIN"/>
    <property type="match status" value="1"/>
</dbReference>
<proteinExistence type="predicted"/>
<dbReference type="Pfam" id="PF00027">
    <property type="entry name" value="cNMP_binding"/>
    <property type="match status" value="1"/>
</dbReference>
<dbReference type="InterPro" id="IPR018490">
    <property type="entry name" value="cNMP-bd_dom_sf"/>
</dbReference>
<dbReference type="GO" id="GO:0003677">
    <property type="term" value="F:DNA binding"/>
    <property type="evidence" value="ECO:0007669"/>
    <property type="project" value="UniProtKB-KW"/>
</dbReference>
<evidence type="ECO:0000256" key="1">
    <source>
        <dbReference type="ARBA" id="ARBA00023015"/>
    </source>
</evidence>
<protein>
    <submittedName>
        <fullName evidence="6">cAMP-binding domain of CRP or a regulatory subunit of cAMP-dependent protein kinases</fullName>
    </submittedName>
</protein>
<keyword evidence="6" id="KW-0418">Kinase</keyword>
<dbReference type="RefSeq" id="WP_092368318.1">
    <property type="nucleotide sequence ID" value="NZ_FNBM01000005.1"/>
</dbReference>
<dbReference type="Proteomes" id="UP000243378">
    <property type="component" value="Unassembled WGS sequence"/>
</dbReference>
<dbReference type="SUPFAM" id="SSF51206">
    <property type="entry name" value="cAMP-binding domain-like"/>
    <property type="match status" value="1"/>
</dbReference>
<dbReference type="PANTHER" id="PTHR24567:SF74">
    <property type="entry name" value="HTH-TYPE TRANSCRIPTIONAL REGULATOR ARCR"/>
    <property type="match status" value="1"/>
</dbReference>
<dbReference type="CDD" id="cd00038">
    <property type="entry name" value="CAP_ED"/>
    <property type="match status" value="1"/>
</dbReference>
<dbReference type="SUPFAM" id="SSF46785">
    <property type="entry name" value="Winged helix' DNA-binding domain"/>
    <property type="match status" value="1"/>
</dbReference>
<dbReference type="InterPro" id="IPR012318">
    <property type="entry name" value="HTH_CRP"/>
</dbReference>
<evidence type="ECO:0000259" key="5">
    <source>
        <dbReference type="PROSITE" id="PS51063"/>
    </source>
</evidence>
<dbReference type="SMART" id="SM00100">
    <property type="entry name" value="cNMP"/>
    <property type="match status" value="1"/>
</dbReference>
<dbReference type="Gene3D" id="1.10.10.10">
    <property type="entry name" value="Winged helix-like DNA-binding domain superfamily/Winged helix DNA-binding domain"/>
    <property type="match status" value="1"/>
</dbReference>
<dbReference type="Gene3D" id="2.60.120.10">
    <property type="entry name" value="Jelly Rolls"/>
    <property type="match status" value="1"/>
</dbReference>
<keyword evidence="6" id="KW-0808">Transferase</keyword>
<dbReference type="STRING" id="640205.SAMN05216381_2460"/>
<dbReference type="GO" id="GO:0016301">
    <property type="term" value="F:kinase activity"/>
    <property type="evidence" value="ECO:0007669"/>
    <property type="project" value="UniProtKB-KW"/>
</dbReference>
<accession>A0A1G7P8X2</accession>
<dbReference type="GO" id="GO:0005829">
    <property type="term" value="C:cytosol"/>
    <property type="evidence" value="ECO:0007669"/>
    <property type="project" value="TreeGrafter"/>
</dbReference>
<dbReference type="OrthoDB" id="6881322at2"/>
<dbReference type="InterPro" id="IPR000595">
    <property type="entry name" value="cNMP-bd_dom"/>
</dbReference>
<dbReference type="PROSITE" id="PS51063">
    <property type="entry name" value="HTH_CRP_2"/>
    <property type="match status" value="1"/>
</dbReference>
<dbReference type="Pfam" id="PF13545">
    <property type="entry name" value="HTH_Crp_2"/>
    <property type="match status" value="1"/>
</dbReference>
<gene>
    <name evidence="6" type="ORF">SAMN05216381_2460</name>
</gene>
<dbReference type="PROSITE" id="PS50042">
    <property type="entry name" value="CNMP_BINDING_3"/>
    <property type="match status" value="1"/>
</dbReference>
<dbReference type="SMART" id="SM00419">
    <property type="entry name" value="HTH_CRP"/>
    <property type="match status" value="1"/>
</dbReference>
<evidence type="ECO:0000256" key="3">
    <source>
        <dbReference type="ARBA" id="ARBA00023163"/>
    </source>
</evidence>
<sequence length="227" mass="24768">MTDLHAALLQGQWFAALPHALQQALVAQGRHLHLDAGQRLFSRGDAPSGLYAVLAGAMRVGTVDAQGKEALLVLVEAPHWFGEIALFDGQPRTHDALAEGTSTLLHVPQAGLLSLLDAHPVYWRDIALLMAHKVRLAFIALEEMSLLPAPQRLARRLLLIAEDYGETQGPRRIIHLAQEQLAAMLAISRQTANGVLKDLQARGIVRLTYGEIEIIDLDGLRQAARST</sequence>
<dbReference type="InterPro" id="IPR014710">
    <property type="entry name" value="RmlC-like_jellyroll"/>
</dbReference>
<name>A0A1G7P8X2_9GAMM</name>
<evidence type="ECO:0000256" key="2">
    <source>
        <dbReference type="ARBA" id="ARBA00023125"/>
    </source>
</evidence>
<feature type="domain" description="Cyclic nucleotide-binding" evidence="4">
    <location>
        <begin position="13"/>
        <end position="116"/>
    </location>
</feature>
<keyword evidence="1" id="KW-0805">Transcription regulation</keyword>
<keyword evidence="3" id="KW-0804">Transcription</keyword>
<dbReference type="EMBL" id="FNBM01000005">
    <property type="protein sequence ID" value="SDF82738.1"/>
    <property type="molecule type" value="Genomic_DNA"/>
</dbReference>
<feature type="domain" description="HTH crp-type" evidence="5">
    <location>
        <begin position="147"/>
        <end position="218"/>
    </location>
</feature>
<evidence type="ECO:0000259" key="4">
    <source>
        <dbReference type="PROSITE" id="PS50042"/>
    </source>
</evidence>